<evidence type="ECO:0008006" key="3">
    <source>
        <dbReference type="Google" id="ProtNLM"/>
    </source>
</evidence>
<dbReference type="EMBL" id="OU503048">
    <property type="protein sequence ID" value="CAI9775326.1"/>
    <property type="molecule type" value="Genomic_DNA"/>
</dbReference>
<evidence type="ECO:0000313" key="1">
    <source>
        <dbReference type="EMBL" id="CAI9775326.1"/>
    </source>
</evidence>
<dbReference type="Proteomes" id="UP000834106">
    <property type="component" value="Chromosome 13"/>
</dbReference>
<dbReference type="AlphaFoldDB" id="A0AAD1ZVV5"/>
<keyword evidence="2" id="KW-1185">Reference proteome</keyword>
<evidence type="ECO:0000313" key="2">
    <source>
        <dbReference type="Proteomes" id="UP000834106"/>
    </source>
</evidence>
<name>A0AAD1ZVV5_9LAMI</name>
<reference evidence="1" key="1">
    <citation type="submission" date="2023-05" db="EMBL/GenBank/DDBJ databases">
        <authorList>
            <person name="Huff M."/>
        </authorList>
    </citation>
    <scope>NUCLEOTIDE SEQUENCE</scope>
</reference>
<protein>
    <recommendedName>
        <fullName evidence="3">Dienelactone hydrolase domain-containing protein</fullName>
    </recommendedName>
</protein>
<sequence>MISNCSRFFTKALFVNTKPNLLTYPAFSLSRNLSIHLHQVLAMASESASSSPFKKIQIQRDDTAFDAYVIGKEDDLGIVVLQDWWGVDFEIKKHAIEAHSNCTCISFKN</sequence>
<organism evidence="1 2">
    <name type="scientific">Fraxinus pennsylvanica</name>
    <dbReference type="NCBI Taxonomy" id="56036"/>
    <lineage>
        <taxon>Eukaryota</taxon>
        <taxon>Viridiplantae</taxon>
        <taxon>Streptophyta</taxon>
        <taxon>Embryophyta</taxon>
        <taxon>Tracheophyta</taxon>
        <taxon>Spermatophyta</taxon>
        <taxon>Magnoliopsida</taxon>
        <taxon>eudicotyledons</taxon>
        <taxon>Gunneridae</taxon>
        <taxon>Pentapetalae</taxon>
        <taxon>asterids</taxon>
        <taxon>lamiids</taxon>
        <taxon>Lamiales</taxon>
        <taxon>Oleaceae</taxon>
        <taxon>Oleeae</taxon>
        <taxon>Fraxinus</taxon>
    </lineage>
</organism>
<accession>A0AAD1ZVV5</accession>
<proteinExistence type="predicted"/>
<gene>
    <name evidence="1" type="ORF">FPE_LOCUS22756</name>
</gene>